<keyword evidence="2" id="KW-1185">Reference proteome</keyword>
<accession>A0A0H4W9Z2</accession>
<name>A0A0H4W9Z2_9BACT</name>
<dbReference type="Proteomes" id="UP000036458">
    <property type="component" value="Chromosome"/>
</dbReference>
<sequence length="66" mass="6782">MRTILTLIAAAGFMAFTACDSKKADEASASTTTEEAINATDIAETTASPIDTQGVLVDTLATDSIK</sequence>
<evidence type="ECO:0000313" key="1">
    <source>
        <dbReference type="EMBL" id="AKQ47296.1"/>
    </source>
</evidence>
<gene>
    <name evidence="1" type="ORF">TH63_19270</name>
</gene>
<dbReference type="RefSeq" id="WP_048922392.1">
    <property type="nucleotide sequence ID" value="NZ_CP010777.1"/>
</dbReference>
<dbReference type="PATRIC" id="fig|1379910.4.peg.4202"/>
<dbReference type="KEGG" id="ruf:TH63_19270"/>
<dbReference type="EMBL" id="CP010777">
    <property type="protein sequence ID" value="AKQ47296.1"/>
    <property type="molecule type" value="Genomic_DNA"/>
</dbReference>
<organism evidence="1 2">
    <name type="scientific">Rufibacter radiotolerans</name>
    <dbReference type="NCBI Taxonomy" id="1379910"/>
    <lineage>
        <taxon>Bacteria</taxon>
        <taxon>Pseudomonadati</taxon>
        <taxon>Bacteroidota</taxon>
        <taxon>Cytophagia</taxon>
        <taxon>Cytophagales</taxon>
        <taxon>Hymenobacteraceae</taxon>
        <taxon>Rufibacter</taxon>
    </lineage>
</organism>
<evidence type="ECO:0000313" key="2">
    <source>
        <dbReference type="Proteomes" id="UP000036458"/>
    </source>
</evidence>
<dbReference type="PROSITE" id="PS51257">
    <property type="entry name" value="PROKAR_LIPOPROTEIN"/>
    <property type="match status" value="1"/>
</dbReference>
<dbReference type="OrthoDB" id="9936068at2"/>
<dbReference type="AlphaFoldDB" id="A0A0H4W9Z2"/>
<proteinExistence type="predicted"/>
<protein>
    <submittedName>
        <fullName evidence="1">Uncharacterized protein</fullName>
    </submittedName>
</protein>
<reference evidence="1 2" key="1">
    <citation type="submission" date="2015-01" db="EMBL/GenBank/DDBJ databases">
        <title>Rufibacter sp./DG31D/ whole genome sequencing.</title>
        <authorList>
            <person name="Kim M.K."/>
            <person name="Srinivasan S."/>
            <person name="Lee J.-J."/>
        </authorList>
    </citation>
    <scope>NUCLEOTIDE SEQUENCE [LARGE SCALE GENOMIC DNA]</scope>
    <source>
        <strain evidence="1 2">DG31D</strain>
    </source>
</reference>
<dbReference type="STRING" id="1379910.TH63_19270"/>